<dbReference type="GO" id="GO:0015385">
    <property type="term" value="F:sodium:proton antiporter activity"/>
    <property type="evidence" value="ECO:0007669"/>
    <property type="project" value="UniProtKB-UniRule"/>
</dbReference>
<evidence type="ECO:0000313" key="7">
    <source>
        <dbReference type="EMBL" id="GGD42173.1"/>
    </source>
</evidence>
<feature type="transmembrane region" description="Helical" evidence="6">
    <location>
        <begin position="296"/>
        <end position="316"/>
    </location>
</feature>
<gene>
    <name evidence="7" type="primary">nhaA1</name>
    <name evidence="6" type="synonym">nhaA</name>
    <name evidence="7" type="ORF">GCM10010989_15210</name>
</gene>
<dbReference type="InterPro" id="IPR023171">
    <property type="entry name" value="Na/H_antiporter_dom_sf"/>
</dbReference>
<dbReference type="AlphaFoldDB" id="A0A916YEX0"/>
<dbReference type="NCBIfam" id="NF007112">
    <property type="entry name" value="PRK09561.1"/>
    <property type="match status" value="1"/>
</dbReference>
<comment type="function">
    <text evidence="6">Na(+)/H(+) antiporter that extrudes sodium in exchange for external protons.</text>
</comment>
<feature type="transmembrane region" description="Helical" evidence="6">
    <location>
        <begin position="370"/>
        <end position="390"/>
    </location>
</feature>
<feature type="transmembrane region" description="Helical" evidence="6">
    <location>
        <begin position="101"/>
        <end position="121"/>
    </location>
</feature>
<feature type="transmembrane region" description="Helical" evidence="6">
    <location>
        <begin position="266"/>
        <end position="289"/>
    </location>
</feature>
<sequence>MKTAAKSIHMTLKAFFDNEAASGIILIFVAILAMIVANSGLAHQYHDLFHDRLPWTPIPKLYNLHLWINDGLMAIFFFVVGLEIKREVVDGALSDPQARRLPVIAAIAGMAAPALVFMAIVMGENAPELHRGWAIPAATDIAFAMGVMGLLGNRVPASLRLFLLTVAIVDDLGAVTIIALFYTANLKLMWLIASLGVLAVMIGLNRFRVDRWWAYALLSLLLWFTVLNSGVHATIAGVLAAFTIPMRLDSHGDSLLLRFEHALLPWNAYLVVPLFGFANAGVALAGIGLSAVLDPLPLAIAGGLVIGKQVGIFAAIMGANKLKLAPKPPGATWTQIWGVAILCGIGFTMSLFIGALAFPGYPLLIEEAKIGVLLGSLISALLGFAVLRFAKGKDDEDEAAPAAA</sequence>
<keyword evidence="6" id="KW-0050">Antiport</keyword>
<dbReference type="Proteomes" id="UP000598997">
    <property type="component" value="Unassembled WGS sequence"/>
</dbReference>
<keyword evidence="3 6" id="KW-0812">Transmembrane</keyword>
<proteinExistence type="inferred from homology"/>
<dbReference type="Pfam" id="PF06965">
    <property type="entry name" value="Na_H_antiport_1"/>
    <property type="match status" value="1"/>
</dbReference>
<dbReference type="NCBIfam" id="TIGR00773">
    <property type="entry name" value="NhaA"/>
    <property type="match status" value="1"/>
</dbReference>
<dbReference type="PANTHER" id="PTHR30341:SF0">
    <property type="entry name" value="NA(+)_H(+) ANTIPORTER NHAA"/>
    <property type="match status" value="1"/>
</dbReference>
<keyword evidence="6" id="KW-0813">Transport</keyword>
<accession>A0A916YEX0</accession>
<feature type="transmembrane region" description="Helical" evidence="6">
    <location>
        <begin position="159"/>
        <end position="182"/>
    </location>
</feature>
<feature type="transmembrane region" description="Helical" evidence="6">
    <location>
        <begin position="188"/>
        <end position="207"/>
    </location>
</feature>
<keyword evidence="2 6" id="KW-1003">Cell membrane</keyword>
<feature type="transmembrane region" description="Helical" evidence="6">
    <location>
        <begin position="61"/>
        <end position="80"/>
    </location>
</feature>
<protein>
    <recommendedName>
        <fullName evidence="6">Na(+)/H(+) antiporter NhaA</fullName>
    </recommendedName>
    <alternativeName>
        <fullName evidence="6">Sodium/proton antiporter NhaA</fullName>
    </alternativeName>
</protein>
<comment type="similarity">
    <text evidence="6">Belongs to the NhaA Na(+)/H(+) (TC 2.A.33) antiporter family.</text>
</comment>
<organism evidence="7 8">
    <name type="scientific">Croceicoccus pelagius</name>
    <dbReference type="NCBI Taxonomy" id="1703341"/>
    <lineage>
        <taxon>Bacteria</taxon>
        <taxon>Pseudomonadati</taxon>
        <taxon>Pseudomonadota</taxon>
        <taxon>Alphaproteobacteria</taxon>
        <taxon>Sphingomonadales</taxon>
        <taxon>Erythrobacteraceae</taxon>
        <taxon>Croceicoccus</taxon>
    </lineage>
</organism>
<evidence type="ECO:0000256" key="5">
    <source>
        <dbReference type="ARBA" id="ARBA00023136"/>
    </source>
</evidence>
<keyword evidence="6" id="KW-0915">Sodium</keyword>
<name>A0A916YEX0_9SPHN</name>
<comment type="caution">
    <text evidence="7">The sequence shown here is derived from an EMBL/GenBank/DDBJ whole genome shotgun (WGS) entry which is preliminary data.</text>
</comment>
<dbReference type="NCBIfam" id="NF007111">
    <property type="entry name" value="PRK09560.1"/>
    <property type="match status" value="1"/>
</dbReference>
<comment type="subcellular location">
    <subcellularLocation>
        <location evidence="1">Cell inner membrane</location>
        <topology evidence="1">Multi-pass membrane protein</topology>
    </subcellularLocation>
    <subcellularLocation>
        <location evidence="6">Cell membrane</location>
        <topology evidence="6">Multi-pass membrane protein</topology>
    </subcellularLocation>
</comment>
<dbReference type="PANTHER" id="PTHR30341">
    <property type="entry name" value="SODIUM ION/PROTON ANTIPORTER NHAA-RELATED"/>
    <property type="match status" value="1"/>
</dbReference>
<dbReference type="Gene3D" id="1.20.1530.10">
    <property type="entry name" value="Na+/H+ antiporter like domain"/>
    <property type="match status" value="1"/>
</dbReference>
<dbReference type="InterPro" id="IPR004670">
    <property type="entry name" value="NhaA"/>
</dbReference>
<evidence type="ECO:0000256" key="4">
    <source>
        <dbReference type="ARBA" id="ARBA00022989"/>
    </source>
</evidence>
<reference evidence="7 8" key="1">
    <citation type="journal article" date="2014" name="Int. J. Syst. Evol. Microbiol.">
        <title>Complete genome sequence of Corynebacterium casei LMG S-19264T (=DSM 44701T), isolated from a smear-ripened cheese.</title>
        <authorList>
            <consortium name="US DOE Joint Genome Institute (JGI-PGF)"/>
            <person name="Walter F."/>
            <person name="Albersmeier A."/>
            <person name="Kalinowski J."/>
            <person name="Ruckert C."/>
        </authorList>
    </citation>
    <scope>NUCLEOTIDE SEQUENCE [LARGE SCALE GENOMIC DNA]</scope>
    <source>
        <strain evidence="7 8">CGMCC 1.15358</strain>
    </source>
</reference>
<feature type="transmembrane region" description="Helical" evidence="6">
    <location>
        <begin position="133"/>
        <end position="152"/>
    </location>
</feature>
<evidence type="ECO:0000256" key="3">
    <source>
        <dbReference type="ARBA" id="ARBA00022692"/>
    </source>
</evidence>
<dbReference type="EMBL" id="BMIO01000004">
    <property type="protein sequence ID" value="GGD42173.1"/>
    <property type="molecule type" value="Genomic_DNA"/>
</dbReference>
<feature type="transmembrane region" description="Helical" evidence="6">
    <location>
        <begin position="20"/>
        <end position="41"/>
    </location>
</feature>
<evidence type="ECO:0000313" key="8">
    <source>
        <dbReference type="Proteomes" id="UP000598997"/>
    </source>
</evidence>
<feature type="transmembrane region" description="Helical" evidence="6">
    <location>
        <begin position="214"/>
        <end position="246"/>
    </location>
</feature>
<keyword evidence="6" id="KW-0739">Sodium transport</keyword>
<dbReference type="GO" id="GO:0006885">
    <property type="term" value="P:regulation of pH"/>
    <property type="evidence" value="ECO:0007669"/>
    <property type="project" value="UniProtKB-UniRule"/>
</dbReference>
<feature type="transmembrane region" description="Helical" evidence="6">
    <location>
        <begin position="336"/>
        <end position="358"/>
    </location>
</feature>
<evidence type="ECO:0000256" key="6">
    <source>
        <dbReference type="HAMAP-Rule" id="MF_01844"/>
    </source>
</evidence>
<dbReference type="HAMAP" id="MF_01844">
    <property type="entry name" value="NhaA"/>
    <property type="match status" value="1"/>
</dbReference>
<keyword evidence="8" id="KW-1185">Reference proteome</keyword>
<dbReference type="GO" id="GO:0005886">
    <property type="term" value="C:plasma membrane"/>
    <property type="evidence" value="ECO:0007669"/>
    <property type="project" value="UniProtKB-SubCell"/>
</dbReference>
<keyword evidence="5 6" id="KW-0472">Membrane</keyword>
<keyword evidence="6" id="KW-0406">Ion transport</keyword>
<evidence type="ECO:0000256" key="1">
    <source>
        <dbReference type="ARBA" id="ARBA00004429"/>
    </source>
</evidence>
<keyword evidence="4 6" id="KW-1133">Transmembrane helix</keyword>
<comment type="catalytic activity">
    <reaction evidence="6">
        <text>Na(+)(in) + 2 H(+)(out) = Na(+)(out) + 2 H(+)(in)</text>
        <dbReference type="Rhea" id="RHEA:29251"/>
        <dbReference type="ChEBI" id="CHEBI:15378"/>
        <dbReference type="ChEBI" id="CHEBI:29101"/>
    </reaction>
</comment>
<evidence type="ECO:0000256" key="2">
    <source>
        <dbReference type="ARBA" id="ARBA00022475"/>
    </source>
</evidence>